<comment type="caution">
    <text evidence="1">The sequence shown here is derived from an EMBL/GenBank/DDBJ whole genome shotgun (WGS) entry which is preliminary data.</text>
</comment>
<dbReference type="EMBL" id="JBBPBK010000010">
    <property type="protein sequence ID" value="KAK9276686.1"/>
    <property type="molecule type" value="Genomic_DNA"/>
</dbReference>
<evidence type="ECO:0008006" key="3">
    <source>
        <dbReference type="Google" id="ProtNLM"/>
    </source>
</evidence>
<dbReference type="SUPFAM" id="SSF82153">
    <property type="entry name" value="FAS1 domain"/>
    <property type="match status" value="1"/>
</dbReference>
<dbReference type="InterPro" id="IPR036378">
    <property type="entry name" value="FAS1_dom_sf"/>
</dbReference>
<dbReference type="AlphaFoldDB" id="A0AAP0WTC0"/>
<gene>
    <name evidence="1" type="ORF">L1049_006222</name>
</gene>
<reference evidence="1 2" key="1">
    <citation type="journal article" date="2024" name="Plant J.">
        <title>Genome sequences and population genomics reveal climatic adaptation and genomic divergence between two closely related sweetgum species.</title>
        <authorList>
            <person name="Xu W.Q."/>
            <person name="Ren C.Q."/>
            <person name="Zhang X.Y."/>
            <person name="Comes H.P."/>
            <person name="Liu X.H."/>
            <person name="Li Y.G."/>
            <person name="Kettle C.J."/>
            <person name="Jalonen R."/>
            <person name="Gaisberger H."/>
            <person name="Ma Y.Z."/>
            <person name="Qiu Y.X."/>
        </authorList>
    </citation>
    <scope>NUCLEOTIDE SEQUENCE [LARGE SCALE GENOMIC DNA]</scope>
    <source>
        <strain evidence="1">Hangzhou</strain>
    </source>
</reference>
<evidence type="ECO:0000313" key="1">
    <source>
        <dbReference type="EMBL" id="KAK9276686.1"/>
    </source>
</evidence>
<keyword evidence="2" id="KW-1185">Reference proteome</keyword>
<evidence type="ECO:0000313" key="2">
    <source>
        <dbReference type="Proteomes" id="UP001415857"/>
    </source>
</evidence>
<proteinExistence type="predicted"/>
<dbReference type="InterPro" id="IPR052806">
    <property type="entry name" value="Fasciclin-like_AGP"/>
</dbReference>
<dbReference type="Proteomes" id="UP001415857">
    <property type="component" value="Unassembled WGS sequence"/>
</dbReference>
<dbReference type="Gene3D" id="2.30.180.10">
    <property type="entry name" value="FAS1 domain"/>
    <property type="match status" value="1"/>
</dbReference>
<protein>
    <recommendedName>
        <fullName evidence="3">FAS1 domain-containing protein</fullName>
    </recommendedName>
</protein>
<dbReference type="PANTHER" id="PTHR33985">
    <property type="entry name" value="OS02G0491300 PROTEIN-RELATED"/>
    <property type="match status" value="1"/>
</dbReference>
<accession>A0AAP0WTC0</accession>
<organism evidence="1 2">
    <name type="scientific">Liquidambar formosana</name>
    <name type="common">Formosan gum</name>
    <dbReference type="NCBI Taxonomy" id="63359"/>
    <lineage>
        <taxon>Eukaryota</taxon>
        <taxon>Viridiplantae</taxon>
        <taxon>Streptophyta</taxon>
        <taxon>Embryophyta</taxon>
        <taxon>Tracheophyta</taxon>
        <taxon>Spermatophyta</taxon>
        <taxon>Magnoliopsida</taxon>
        <taxon>eudicotyledons</taxon>
        <taxon>Gunneridae</taxon>
        <taxon>Pentapetalae</taxon>
        <taxon>Saxifragales</taxon>
        <taxon>Altingiaceae</taxon>
        <taxon>Liquidambar</taxon>
    </lineage>
</organism>
<sequence length="483" mass="52837">MDKHYLICVELEPKEARPAESSAKRDGIVLLSVTGFGETRHHKCYITALTAAHYNSLALSEFDLHGSSLPYDDGHHPHKSSADSPPQLISSFTTIQYLAPILSDLGFQKLADAVPFLPSTTLLRLSTGPPYTIFAPSDASIRACPSCSVPRLLEQHIVPGIFSLHYLRTLHSFTKIDTISPRHSLILTYAGLNNTTLFINGVEITHLDLFNDGIFLVHRLDGFVSHLSPSSGNDVFTPPIFPAALLSDRIESLPELSVKRQMLAGAILRLQFSGFIVLSIALRLKHAELVNLHCMTVFAPDDVSTFSGARPRFHIVPNRFLTADDLERLPVGTVLKTLENGQTLTVTTAGGGATPMRINYVRIKSPDAVRNLKIVVHGLFFPLPRVHPSAVEDFEGMGRLGWDGVGSEILGNCGIEEVASAPEIEWTGEMKRGIEGLAAPALTGEIEDRDDLWISDRFAGSVTLLVVNGSSIFLRELEELNLL</sequence>
<dbReference type="PANTHER" id="PTHR33985:SF2">
    <property type="entry name" value="EXPRESSED PROTEIN"/>
    <property type="match status" value="1"/>
</dbReference>
<name>A0AAP0WTC0_LIQFO</name>